<feature type="transmembrane region" description="Helical" evidence="2">
    <location>
        <begin position="591"/>
        <end position="610"/>
    </location>
</feature>
<evidence type="ECO:0000313" key="3">
    <source>
        <dbReference type="EMBL" id="UWP95730.1"/>
    </source>
</evidence>
<dbReference type="RefSeq" id="WP_259806209.1">
    <property type="nucleotide sequence ID" value="NZ_CP080776.1"/>
</dbReference>
<keyword evidence="2" id="KW-1133">Transmembrane helix</keyword>
<feature type="region of interest" description="Disordered" evidence="1">
    <location>
        <begin position="53"/>
        <end position="149"/>
    </location>
</feature>
<feature type="transmembrane region" description="Helical" evidence="2">
    <location>
        <begin position="256"/>
        <end position="276"/>
    </location>
</feature>
<feature type="transmembrane region" description="Helical" evidence="2">
    <location>
        <begin position="283"/>
        <end position="299"/>
    </location>
</feature>
<feature type="transmembrane region" description="Helical" evidence="2">
    <location>
        <begin position="505"/>
        <end position="522"/>
    </location>
</feature>
<feature type="transmembrane region" description="Helical" evidence="2">
    <location>
        <begin position="403"/>
        <end position="421"/>
    </location>
</feature>
<feature type="transmembrane region" description="Helical" evidence="2">
    <location>
        <begin position="167"/>
        <end position="187"/>
    </location>
</feature>
<feature type="transmembrane region" description="Helical" evidence="2">
    <location>
        <begin position="330"/>
        <end position="350"/>
    </location>
</feature>
<feature type="compositionally biased region" description="Low complexity" evidence="1">
    <location>
        <begin position="84"/>
        <end position="105"/>
    </location>
</feature>
<feature type="transmembrane region" description="Helical" evidence="2">
    <location>
        <begin position="898"/>
        <end position="918"/>
    </location>
</feature>
<dbReference type="Pfam" id="PF10101">
    <property type="entry name" value="DUF2339"/>
    <property type="match status" value="1"/>
</dbReference>
<reference evidence="3" key="1">
    <citation type="submission" date="2021-08" db="EMBL/GenBank/DDBJ databases">
        <authorList>
            <person name="Nwanade C."/>
            <person name="Wang M."/>
            <person name="Masoudi A."/>
            <person name="Yu Z."/>
            <person name="Liu J."/>
        </authorList>
    </citation>
    <scope>NUCLEOTIDE SEQUENCE</scope>
    <source>
        <strain evidence="3">S056</strain>
    </source>
</reference>
<accession>A0A9Q9LTY4</accession>
<feature type="transmembrane region" description="Helical" evidence="2">
    <location>
        <begin position="228"/>
        <end position="250"/>
    </location>
</feature>
<keyword evidence="2" id="KW-0472">Membrane</keyword>
<feature type="transmembrane region" description="Helical" evidence="2">
    <location>
        <begin position="305"/>
        <end position="323"/>
    </location>
</feature>
<keyword evidence="2" id="KW-0812">Transmembrane</keyword>
<sequence length="961" mass="101549">MEPFLVLIALIYGLGLPVGVVYLLVRTARLGRENIDLGRRVRSAEQQLEALEGRAQNDPLEGGAAATGQPRQAGLQEATPGPTAKPQAASGPASQPASQAASRAPWGDPKMAGRAPASDTTPPPTTKAARQPGTVKPGLPAQKPAPRTPSAFDRIMGQLGSWLVQNWVYAVAAVSLALAGIFLVQYGIEAGLLPPTARVLAALGFGALLIGAGEYLRKRWGDGEDSPAAFLPSVFSGAGIVTLFAGLLAARHMYDLIGPTTLFAGLLLVAAGAIVLGWLTGPLLSVLGIVGAFVTPFLLGGSSDASPVVAHLGLVTLVGLAIDTYRRWKWLSALSIILGQILLVVLVRFADVDPEWVIGSALILPFAAVIVMGWRVLPRLPGAALLPHLVTTKSLRSLPRRMLLLQGLMAVSVVWLMLSSTAGSAEFWLSILALALLSGGMAIWARRCVAMEDLPILPAIGMLITAAMQPVLYLDVWQAFIVPIGQEGALANGIERGVESDLRLAPAYLLALAVGVGIIAAWRSLTSDGHRRVWAFASAIFAPAMLVVLELTWVPANQIGAFRWALVVLTVAALMVIKLERFARAGDKDRMRLSLALISALGLISFALMLVLSPSALTVALALTVLVTVEIDRRFDLPLLEWFAVVGTILVSARLVLDPGLPWADDAPIRSVSFAFAGSILPLAAAWWLGKDRNRFKALVTLESAALSLTAIFAALLLDRAIETATGVQYEQHWGDGLNALIWMLVGAVQLWRLQLGGRLATLRLGLAAIYGVLALGYLARALLVDNPFTIYGEVIHGWPGLSTLGVAYALPALLLLGVARGMSHLPGKARLGLGLGGAGLLAFWAVGEIAHFWRGPELAGQPMRQPELYTYTVALLLVGAALLYQAIARGSDLMRRVAMGVIALTSAKVFLVDAAGLDGLMRVFSFLALGLSLVALAWLNRWAANRGKGDGDAPKPGPDP</sequence>
<dbReference type="Proteomes" id="UP001057991">
    <property type="component" value="Chromosome"/>
</dbReference>
<feature type="transmembrane region" description="Helical" evidence="2">
    <location>
        <begin position="924"/>
        <end position="940"/>
    </location>
</feature>
<feature type="transmembrane region" description="Helical" evidence="2">
    <location>
        <begin position="869"/>
        <end position="886"/>
    </location>
</feature>
<proteinExistence type="predicted"/>
<evidence type="ECO:0000256" key="2">
    <source>
        <dbReference type="SAM" id="Phobius"/>
    </source>
</evidence>
<feature type="transmembrane region" description="Helical" evidence="2">
    <location>
        <begin position="427"/>
        <end position="444"/>
    </location>
</feature>
<dbReference type="AlphaFoldDB" id="A0A9Q9LTY4"/>
<name>A0A9Q9LTY4_9RHOB</name>
<feature type="transmembrane region" description="Helical" evidence="2">
    <location>
        <begin position="456"/>
        <end position="474"/>
    </location>
</feature>
<dbReference type="InterPro" id="IPR019286">
    <property type="entry name" value="DUF2339_TM"/>
</dbReference>
<feature type="transmembrane region" description="Helical" evidence="2">
    <location>
        <begin position="799"/>
        <end position="820"/>
    </location>
</feature>
<feature type="transmembrane region" description="Helical" evidence="2">
    <location>
        <begin position="534"/>
        <end position="555"/>
    </location>
</feature>
<gene>
    <name evidence="3" type="ORF">K3X48_01610</name>
</gene>
<dbReference type="PANTHER" id="PTHR38434">
    <property type="entry name" value="BLL2549 PROTEIN"/>
    <property type="match status" value="1"/>
</dbReference>
<dbReference type="PANTHER" id="PTHR38434:SF1">
    <property type="entry name" value="BLL2549 PROTEIN"/>
    <property type="match status" value="1"/>
</dbReference>
<feature type="transmembrane region" description="Helical" evidence="2">
    <location>
        <begin position="356"/>
        <end position="377"/>
    </location>
</feature>
<dbReference type="PIRSF" id="PIRSF035905">
    <property type="entry name" value="UCP035905_mp"/>
    <property type="match status" value="1"/>
</dbReference>
<feature type="transmembrane region" description="Helical" evidence="2">
    <location>
        <begin position="696"/>
        <end position="717"/>
    </location>
</feature>
<feature type="transmembrane region" description="Helical" evidence="2">
    <location>
        <begin position="832"/>
        <end position="854"/>
    </location>
</feature>
<feature type="transmembrane region" description="Helical" evidence="2">
    <location>
        <begin position="561"/>
        <end position="579"/>
    </location>
</feature>
<organism evidence="3 4">
    <name type="scientific">Aliiroseovarius crassostreae</name>
    <dbReference type="NCBI Taxonomy" id="154981"/>
    <lineage>
        <taxon>Bacteria</taxon>
        <taxon>Pseudomonadati</taxon>
        <taxon>Pseudomonadota</taxon>
        <taxon>Alphaproteobacteria</taxon>
        <taxon>Rhodobacterales</taxon>
        <taxon>Paracoccaceae</taxon>
        <taxon>Aliiroseovarius</taxon>
    </lineage>
</organism>
<feature type="transmembrane region" description="Helical" evidence="2">
    <location>
        <begin position="199"/>
        <end position="216"/>
    </location>
</feature>
<feature type="transmembrane region" description="Helical" evidence="2">
    <location>
        <begin position="669"/>
        <end position="689"/>
    </location>
</feature>
<feature type="transmembrane region" description="Helical" evidence="2">
    <location>
        <begin position="6"/>
        <end position="25"/>
    </location>
</feature>
<dbReference type="EMBL" id="CP080776">
    <property type="protein sequence ID" value="UWP95730.1"/>
    <property type="molecule type" value="Genomic_DNA"/>
</dbReference>
<evidence type="ECO:0000313" key="4">
    <source>
        <dbReference type="Proteomes" id="UP001057991"/>
    </source>
</evidence>
<feature type="transmembrane region" description="Helical" evidence="2">
    <location>
        <begin position="761"/>
        <end position="779"/>
    </location>
</feature>
<feature type="transmembrane region" description="Helical" evidence="2">
    <location>
        <begin position="737"/>
        <end position="754"/>
    </location>
</feature>
<dbReference type="InterPro" id="IPR014600">
    <property type="entry name" value="UCP035905_mem"/>
</dbReference>
<protein>
    <submittedName>
        <fullName evidence="3">DUF2339 domain-containing protein</fullName>
    </submittedName>
</protein>
<evidence type="ECO:0000256" key="1">
    <source>
        <dbReference type="SAM" id="MobiDB-lite"/>
    </source>
</evidence>